<proteinExistence type="predicted"/>
<dbReference type="InterPro" id="IPR038765">
    <property type="entry name" value="Papain-like_cys_pep_sf"/>
</dbReference>
<dbReference type="AlphaFoldDB" id="A0A8H4TML2"/>
<reference evidence="1" key="2">
    <citation type="submission" date="2020-05" db="EMBL/GenBank/DDBJ databases">
        <authorList>
            <person name="Kim H.-S."/>
            <person name="Proctor R.H."/>
            <person name="Brown D.W."/>
        </authorList>
    </citation>
    <scope>NUCLEOTIDE SEQUENCE</scope>
    <source>
        <strain evidence="1">NRRL 45417</strain>
    </source>
</reference>
<organism evidence="1 2">
    <name type="scientific">Fusarium gaditjirri</name>
    <dbReference type="NCBI Taxonomy" id="282569"/>
    <lineage>
        <taxon>Eukaryota</taxon>
        <taxon>Fungi</taxon>
        <taxon>Dikarya</taxon>
        <taxon>Ascomycota</taxon>
        <taxon>Pezizomycotina</taxon>
        <taxon>Sordariomycetes</taxon>
        <taxon>Hypocreomycetidae</taxon>
        <taxon>Hypocreales</taxon>
        <taxon>Nectriaceae</taxon>
        <taxon>Fusarium</taxon>
        <taxon>Fusarium nisikadoi species complex</taxon>
    </lineage>
</organism>
<dbReference type="Gene3D" id="3.90.70.10">
    <property type="entry name" value="Cysteine proteinases"/>
    <property type="match status" value="1"/>
</dbReference>
<gene>
    <name evidence="1" type="ORF">FGADI_754</name>
</gene>
<protein>
    <submittedName>
        <fullName evidence="1">Uncharacterized protein</fullName>
    </submittedName>
</protein>
<evidence type="ECO:0000313" key="1">
    <source>
        <dbReference type="EMBL" id="KAF4960675.1"/>
    </source>
</evidence>
<dbReference type="OrthoDB" id="640249at2759"/>
<name>A0A8H4TML2_9HYPO</name>
<accession>A0A8H4TML2</accession>
<dbReference type="EMBL" id="JABFAI010000015">
    <property type="protein sequence ID" value="KAF4960675.1"/>
    <property type="molecule type" value="Genomic_DNA"/>
</dbReference>
<keyword evidence="2" id="KW-1185">Reference proteome</keyword>
<dbReference type="SUPFAM" id="SSF54001">
    <property type="entry name" value="Cysteine proteinases"/>
    <property type="match status" value="1"/>
</dbReference>
<sequence>MGLFDILADAVEDAGNLGAETVDLAHRTHNGVLDSIVYNTNEQLVRGAGHAGASILRGMGSPDGDGLGRQNEVVETMEDIGEEEGDLEVLSGDCLGHTGPYRDVDDHRDYIFLQVHGPLRPRIDLRDDFPEVYNQGDMMSCVANAVAAGFQFCLKSNNLTMFMPSRMFIWYNARALSQNRGDVKKNVGCNIRMAVQSLQKRGVCSEQDWPYILGGFDDKTRIFDPGAWPAQPPSPAAKMHAHQHIATQYWRIKDDANLLRKLRACLDKHRPFIFGMHTRGLLHTKEMRQSGRALADKPRKQDLIKRKPAEEHDHTLLAVGYDDEHKLFILSGPSLLGSSPLRPSNNRSFITLLAAYISLGTYSTDV</sequence>
<dbReference type="Proteomes" id="UP000604273">
    <property type="component" value="Unassembled WGS sequence"/>
</dbReference>
<evidence type="ECO:0000313" key="2">
    <source>
        <dbReference type="Proteomes" id="UP000604273"/>
    </source>
</evidence>
<comment type="caution">
    <text evidence="1">The sequence shown here is derived from an EMBL/GenBank/DDBJ whole genome shotgun (WGS) entry which is preliminary data.</text>
</comment>
<reference evidence="1" key="1">
    <citation type="journal article" date="2020" name="BMC Genomics">
        <title>Correction to: Identification and distribution of gene clusters required for synthesis of sphingolipid metabolism inhibitors in diverse species of the filamentous fungus Fusarium.</title>
        <authorList>
            <person name="Kim H.S."/>
            <person name="Lohmar J.M."/>
            <person name="Busman M."/>
            <person name="Brown D.W."/>
            <person name="Naumann T.A."/>
            <person name="Divon H.H."/>
            <person name="Lysoe E."/>
            <person name="Uhlig S."/>
            <person name="Proctor R.H."/>
        </authorList>
    </citation>
    <scope>NUCLEOTIDE SEQUENCE</scope>
    <source>
        <strain evidence="1">NRRL 45417</strain>
    </source>
</reference>